<dbReference type="PROSITE" id="PS51186">
    <property type="entry name" value="GNAT"/>
    <property type="match status" value="1"/>
</dbReference>
<reference evidence="4" key="1">
    <citation type="submission" date="2020-02" db="EMBL/GenBank/DDBJ databases">
        <authorList>
            <person name="Meier V. D."/>
        </authorList>
    </citation>
    <scope>NUCLEOTIDE SEQUENCE</scope>
    <source>
        <strain evidence="4">AVDCRST_MAG48</strain>
    </source>
</reference>
<evidence type="ECO:0000256" key="2">
    <source>
        <dbReference type="ARBA" id="ARBA00023315"/>
    </source>
</evidence>
<dbReference type="AlphaFoldDB" id="A0A6J4LMB9"/>
<dbReference type="SUPFAM" id="SSF55729">
    <property type="entry name" value="Acyl-CoA N-acyltransferases (Nat)"/>
    <property type="match status" value="1"/>
</dbReference>
<dbReference type="InterPro" id="IPR000182">
    <property type="entry name" value="GNAT_dom"/>
</dbReference>
<proteinExistence type="predicted"/>
<gene>
    <name evidence="4" type="ORF">AVDCRST_MAG48-3413</name>
</gene>
<dbReference type="Pfam" id="PF00583">
    <property type="entry name" value="Acetyltransf_1"/>
    <property type="match status" value="1"/>
</dbReference>
<dbReference type="CDD" id="cd04301">
    <property type="entry name" value="NAT_SF"/>
    <property type="match status" value="1"/>
</dbReference>
<sequence length="350" mass="37819">MTSPGVALDAAALPPGWTARPPGDADVATLALLREATRRAADGAPAGTAPADTSTVEAVVVGPASWTRRQLVVTDPDGSAVAWAVVHDRAAGRTEVEVMVLPGAEHADRIAAGLFRWADAAGRFVAALRQGASTPLDSGARSDDARQRRWLADAGYSCVRSWLQMSRPVEPSEAGPDALPGPRPGVTVRRVRAHANGLPVAEDLHLVHQVLEESFADHFNSYREGFAEFVVRLQEDPWHRWDHWWIALLDVDGSEQVGGALISSVLPPDAAGRYGSYVDYIGVHRRARGRGVAKSLLHTVIADAARRDRNRVGLEVDADSATGADGLYLSLGWRTGYRTESWHRYVEVER</sequence>
<keyword evidence="1" id="KW-0808">Transferase</keyword>
<dbReference type="EMBL" id="CADCTS010000480">
    <property type="protein sequence ID" value="CAA9336676.1"/>
    <property type="molecule type" value="Genomic_DNA"/>
</dbReference>
<keyword evidence="2" id="KW-0012">Acyltransferase</keyword>
<accession>A0A6J4LMB9</accession>
<evidence type="ECO:0000259" key="3">
    <source>
        <dbReference type="PROSITE" id="PS51186"/>
    </source>
</evidence>
<dbReference type="InterPro" id="IPR016181">
    <property type="entry name" value="Acyl_CoA_acyltransferase"/>
</dbReference>
<protein>
    <recommendedName>
        <fullName evidence="3">N-acetyltransferase domain-containing protein</fullName>
    </recommendedName>
</protein>
<dbReference type="GO" id="GO:0016747">
    <property type="term" value="F:acyltransferase activity, transferring groups other than amino-acyl groups"/>
    <property type="evidence" value="ECO:0007669"/>
    <property type="project" value="InterPro"/>
</dbReference>
<evidence type="ECO:0000313" key="4">
    <source>
        <dbReference type="EMBL" id="CAA9336676.1"/>
    </source>
</evidence>
<feature type="domain" description="N-acetyltransferase" evidence="3">
    <location>
        <begin position="186"/>
        <end position="350"/>
    </location>
</feature>
<dbReference type="Gene3D" id="3.40.630.30">
    <property type="match status" value="1"/>
</dbReference>
<evidence type="ECO:0000256" key="1">
    <source>
        <dbReference type="ARBA" id="ARBA00022679"/>
    </source>
</evidence>
<dbReference type="InterPro" id="IPR050680">
    <property type="entry name" value="YpeA/RimI_acetyltransf"/>
</dbReference>
<name>A0A6J4LMB9_9ACTN</name>
<organism evidence="4">
    <name type="scientific">uncultured Friedmanniella sp</name>
    <dbReference type="NCBI Taxonomy" id="335381"/>
    <lineage>
        <taxon>Bacteria</taxon>
        <taxon>Bacillati</taxon>
        <taxon>Actinomycetota</taxon>
        <taxon>Actinomycetes</taxon>
        <taxon>Propionibacteriales</taxon>
        <taxon>Nocardioidaceae</taxon>
        <taxon>Friedmanniella</taxon>
        <taxon>environmental samples</taxon>
    </lineage>
</organism>
<dbReference type="PANTHER" id="PTHR43420">
    <property type="entry name" value="ACETYLTRANSFERASE"/>
    <property type="match status" value="1"/>
</dbReference>